<dbReference type="EMBL" id="BOMB01000044">
    <property type="protein sequence ID" value="GID15517.1"/>
    <property type="molecule type" value="Genomic_DNA"/>
</dbReference>
<dbReference type="SUPFAM" id="SSF51735">
    <property type="entry name" value="NAD(P)-binding Rossmann-fold domains"/>
    <property type="match status" value="1"/>
</dbReference>
<dbReference type="AlphaFoldDB" id="A0A8J3NFN9"/>
<dbReference type="InterPro" id="IPR016181">
    <property type="entry name" value="Acyl_CoA_acyltransferase"/>
</dbReference>
<dbReference type="InterPro" id="IPR013815">
    <property type="entry name" value="ATP_grasp_subdomain_1"/>
</dbReference>
<dbReference type="GO" id="GO:0005524">
    <property type="term" value="F:ATP binding"/>
    <property type="evidence" value="ECO:0007669"/>
    <property type="project" value="InterPro"/>
</dbReference>
<dbReference type="PROSITE" id="PS51186">
    <property type="entry name" value="GNAT"/>
    <property type="match status" value="1"/>
</dbReference>
<dbReference type="InterPro" id="IPR000182">
    <property type="entry name" value="GNAT_dom"/>
</dbReference>
<organism evidence="2 3">
    <name type="scientific">Actinocatenispora rupis</name>
    <dbReference type="NCBI Taxonomy" id="519421"/>
    <lineage>
        <taxon>Bacteria</taxon>
        <taxon>Bacillati</taxon>
        <taxon>Actinomycetota</taxon>
        <taxon>Actinomycetes</taxon>
        <taxon>Micromonosporales</taxon>
        <taxon>Micromonosporaceae</taxon>
        <taxon>Actinocatenispora</taxon>
    </lineage>
</organism>
<dbReference type="InterPro" id="IPR032875">
    <property type="entry name" value="Succ_CoA_lig_flav_dom"/>
</dbReference>
<dbReference type="Gene3D" id="3.30.1490.20">
    <property type="entry name" value="ATP-grasp fold, A domain"/>
    <property type="match status" value="1"/>
</dbReference>
<dbReference type="PANTHER" id="PTHR42793">
    <property type="entry name" value="COA BINDING DOMAIN CONTAINING PROTEIN"/>
    <property type="match status" value="1"/>
</dbReference>
<dbReference type="Gene3D" id="3.40.50.720">
    <property type="entry name" value="NAD(P)-binding Rossmann-like Domain"/>
    <property type="match status" value="1"/>
</dbReference>
<dbReference type="Gene3D" id="3.30.470.20">
    <property type="entry name" value="ATP-grasp fold, B domain"/>
    <property type="match status" value="1"/>
</dbReference>
<dbReference type="SMART" id="SM00881">
    <property type="entry name" value="CoA_binding"/>
    <property type="match status" value="1"/>
</dbReference>
<dbReference type="RefSeq" id="WP_239077075.1">
    <property type="nucleotide sequence ID" value="NZ_BAAAZM010000023.1"/>
</dbReference>
<accession>A0A8J3NFN9</accession>
<feature type="domain" description="N-acetyltransferase" evidence="1">
    <location>
        <begin position="22"/>
        <end position="183"/>
    </location>
</feature>
<protein>
    <submittedName>
        <fullName evidence="2">GNAT family N-acetyltransferase</fullName>
    </submittedName>
</protein>
<sequence length="893" mass="91515">MTGDGPTSGGGVDALSADGHIVRIRPGRPHDAPDIGALLRGTSSYNRYLRFFSNAPGAVDAEIARLSRPPDGDHAVLVAEQCGDLLGVASYERLAPDRAELAVLVADDWHGRGVGTLLLEELSAEARRHGIDTLDGDVLAANTGMLKVSQGLTAGLDHEPAGVVHIQIATLPGDAALAAMDARDRAAQRSSLRPLFAPAAVAVIGAGRTDGVGHDVLRSLLDAGFTGRVYAVNPHARHDVAGVPAYRSALDLPEPVDLAVLAVPARAAARALAEAAQRGAGAAVVLGSGFGESGDGGRQSDLLRAARRAGVRIVGPNCLGVINTDPAVRLDASFGPHRPDTGGLAVASQSGAVGVALLDGASRAGIGVSAFVSLGNKIDVSSNDLLSFWYDDARTQAVALYLESFGNPARFARLARQTGRRKPVLVVKSGRSVGGRRAGAAHTAAAATPDAIVDSLFAQAGVIRTDDPDELLDAARLLVDQPAPTGDRLGVIGNAGGLNILAADAAEAAGLSVPELSGTLVDTLDGPTHPGGLTNPVDLGADIPADTLSDAVRTLARSGEVDCLVVGLIALRGNHPCTLLAAVAAALDTAPDLPAAVVLVGADDAPACVGNRRVPVYVSPERAVRALGRACRYARWRRTPVGRAVTPPGIDAAAVRAAVERAHDGGAADWFDQDTATRLLTALGVPLATGQVVPADRAVRAAESIGYPVAVKSADPHLLHKSDVGAVRLGIVDAGGVRAAASAVRAADGDADGRVLVQAMAAPGMELIAGLRHDPLFGPVVLLGAGGTVTELLGDRVLHLLPLTDRDAAGMWRALRTAPLLTGYRGSPRVDTAAVEDLLLRLSWLATHASEATEIDLNPVVVTPTGLTVVDAKVRLGPPTYDPDPYRRVLHGV</sequence>
<evidence type="ECO:0000313" key="3">
    <source>
        <dbReference type="Proteomes" id="UP000612808"/>
    </source>
</evidence>
<dbReference type="SUPFAM" id="SSF55729">
    <property type="entry name" value="Acyl-CoA N-acyltransferases (Nat)"/>
    <property type="match status" value="1"/>
</dbReference>
<reference evidence="2" key="1">
    <citation type="submission" date="2021-01" db="EMBL/GenBank/DDBJ databases">
        <title>Whole genome shotgun sequence of Actinocatenispora rupis NBRC 107355.</title>
        <authorList>
            <person name="Komaki H."/>
            <person name="Tamura T."/>
        </authorList>
    </citation>
    <scope>NUCLEOTIDE SEQUENCE</scope>
    <source>
        <strain evidence="2">NBRC 107355</strain>
    </source>
</reference>
<dbReference type="CDD" id="cd04301">
    <property type="entry name" value="NAT_SF"/>
    <property type="match status" value="1"/>
</dbReference>
<comment type="caution">
    <text evidence="2">The sequence shown here is derived from an EMBL/GenBank/DDBJ whole genome shotgun (WGS) entry which is preliminary data.</text>
</comment>
<dbReference type="Gene3D" id="3.40.50.261">
    <property type="entry name" value="Succinyl-CoA synthetase domains"/>
    <property type="match status" value="2"/>
</dbReference>
<keyword evidence="3" id="KW-1185">Reference proteome</keyword>
<dbReference type="PANTHER" id="PTHR42793:SF1">
    <property type="entry name" value="PEPTIDYL-LYSINE N-ACETYLTRANSFERASE PATZ"/>
    <property type="match status" value="1"/>
</dbReference>
<dbReference type="Pfam" id="PF13549">
    <property type="entry name" value="ATP-grasp_5"/>
    <property type="match status" value="1"/>
</dbReference>
<dbReference type="SUPFAM" id="SSF52210">
    <property type="entry name" value="Succinyl-CoA synthetase domains"/>
    <property type="match status" value="2"/>
</dbReference>
<evidence type="ECO:0000259" key="1">
    <source>
        <dbReference type="PROSITE" id="PS51186"/>
    </source>
</evidence>
<dbReference type="Pfam" id="PF13380">
    <property type="entry name" value="CoA_binding_2"/>
    <property type="match status" value="1"/>
</dbReference>
<dbReference type="SUPFAM" id="SSF56059">
    <property type="entry name" value="Glutathione synthetase ATP-binding domain-like"/>
    <property type="match status" value="1"/>
</dbReference>
<evidence type="ECO:0000313" key="2">
    <source>
        <dbReference type="EMBL" id="GID15517.1"/>
    </source>
</evidence>
<name>A0A8J3NFN9_9ACTN</name>
<dbReference type="InterPro" id="IPR036291">
    <property type="entry name" value="NAD(P)-bd_dom_sf"/>
</dbReference>
<proteinExistence type="predicted"/>
<dbReference type="GO" id="GO:0016747">
    <property type="term" value="F:acyltransferase activity, transferring groups other than amino-acyl groups"/>
    <property type="evidence" value="ECO:0007669"/>
    <property type="project" value="InterPro"/>
</dbReference>
<dbReference type="Pfam" id="PF13607">
    <property type="entry name" value="Succ_CoA_lig"/>
    <property type="match status" value="1"/>
</dbReference>
<dbReference type="Gene3D" id="3.40.630.30">
    <property type="match status" value="1"/>
</dbReference>
<dbReference type="Pfam" id="PF00583">
    <property type="entry name" value="Acetyltransf_1"/>
    <property type="match status" value="1"/>
</dbReference>
<dbReference type="InterPro" id="IPR016102">
    <property type="entry name" value="Succinyl-CoA_synth-like"/>
</dbReference>
<dbReference type="InterPro" id="IPR003781">
    <property type="entry name" value="CoA-bd"/>
</dbReference>
<gene>
    <name evidence="2" type="ORF">Aru02nite_64060</name>
</gene>
<dbReference type="Proteomes" id="UP000612808">
    <property type="component" value="Unassembled WGS sequence"/>
</dbReference>